<dbReference type="EMBL" id="CP054926">
    <property type="protein sequence ID" value="QKW41715.1"/>
    <property type="molecule type" value="Genomic_DNA"/>
</dbReference>
<gene>
    <name evidence="1" type="ORF">HUT09_03615</name>
</gene>
<accession>A0A7H8MJH9</accession>
<dbReference type="Proteomes" id="UP000509345">
    <property type="component" value="Chromosome"/>
</dbReference>
<reference evidence="1 2" key="1">
    <citation type="submission" date="2020-06" db="EMBL/GenBank/DDBJ databases">
        <title>Genome mining for natural products.</title>
        <authorList>
            <person name="Zhang B."/>
            <person name="Shi J."/>
            <person name="Ge H."/>
        </authorList>
    </citation>
    <scope>NUCLEOTIDE SEQUENCE [LARGE SCALE GENOMIC DNA]</scope>
    <source>
        <strain evidence="1 2">NA06532</strain>
    </source>
</reference>
<sequence>MAITEDLRAQWHKERARREIVIGAIRSHLEEQPSRNAAQACARHYCADITALAETVVPAASSTETNE</sequence>
<evidence type="ECO:0000313" key="1">
    <source>
        <dbReference type="EMBL" id="QKW41715.1"/>
    </source>
</evidence>
<dbReference type="GeneID" id="87630280"/>
<dbReference type="RefSeq" id="WP_176143185.1">
    <property type="nucleotide sequence ID" value="NZ_CP054926.1"/>
</dbReference>
<evidence type="ECO:0000313" key="2">
    <source>
        <dbReference type="Proteomes" id="UP000509345"/>
    </source>
</evidence>
<protein>
    <submittedName>
        <fullName evidence="1">Uncharacterized protein</fullName>
    </submittedName>
</protein>
<organism evidence="1 2">
    <name type="scientific">Streptomyces microflavus</name>
    <name type="common">Streptomyces lipmanii</name>
    <dbReference type="NCBI Taxonomy" id="1919"/>
    <lineage>
        <taxon>Bacteria</taxon>
        <taxon>Bacillati</taxon>
        <taxon>Actinomycetota</taxon>
        <taxon>Actinomycetes</taxon>
        <taxon>Kitasatosporales</taxon>
        <taxon>Streptomycetaceae</taxon>
        <taxon>Streptomyces</taxon>
    </lineage>
</organism>
<proteinExistence type="predicted"/>
<name>A0A7H8MJH9_STRMI</name>
<dbReference type="AlphaFoldDB" id="A0A7H8MJH9"/>